<name>A0A0V8RVY3_PYROC</name>
<feature type="binding site" evidence="2">
    <location>
        <position position="76"/>
    </location>
    <ligand>
        <name>Fe cation</name>
        <dbReference type="ChEBI" id="CHEBI:24875"/>
    </ligand>
</feature>
<keyword evidence="2" id="KW-0408">Iron</keyword>
<evidence type="ECO:0008006" key="5">
    <source>
        <dbReference type="Google" id="ProtNLM"/>
    </source>
</evidence>
<keyword evidence="2" id="KW-0533">Nickel</keyword>
<accession>A0A0V8RVY3</accession>
<organism evidence="3 4">
    <name type="scientific">Pyrodictium occultum</name>
    <dbReference type="NCBI Taxonomy" id="2309"/>
    <lineage>
        <taxon>Archaea</taxon>
        <taxon>Thermoproteota</taxon>
        <taxon>Thermoprotei</taxon>
        <taxon>Desulfurococcales</taxon>
        <taxon>Pyrodictiaceae</taxon>
        <taxon>Pyrodictium</taxon>
    </lineage>
</organism>
<feature type="binding site" evidence="2">
    <location>
        <position position="456"/>
    </location>
    <ligand>
        <name>Fe cation</name>
        <dbReference type="ChEBI" id="CHEBI:24875"/>
    </ligand>
</feature>
<protein>
    <recommendedName>
        <fullName evidence="5">F420-nonreducing hydrogenase</fullName>
    </recommendedName>
</protein>
<dbReference type="InterPro" id="IPR029014">
    <property type="entry name" value="NiFe-Hase_large"/>
</dbReference>
<evidence type="ECO:0000313" key="3">
    <source>
        <dbReference type="EMBL" id="KSW12196.1"/>
    </source>
</evidence>
<keyword evidence="2" id="KW-0479">Metal-binding</keyword>
<dbReference type="SUPFAM" id="SSF56762">
    <property type="entry name" value="HydB/Nqo4-like"/>
    <property type="match status" value="1"/>
</dbReference>
<comment type="cofactor">
    <cofactor evidence="2">
        <name>Ni(2+)</name>
        <dbReference type="ChEBI" id="CHEBI:49786"/>
    </cofactor>
</comment>
<dbReference type="InterPro" id="IPR018194">
    <property type="entry name" value="Ni-dep_hyd_lsu_Ni_BS"/>
</dbReference>
<dbReference type="GO" id="GO:0016151">
    <property type="term" value="F:nickel cation binding"/>
    <property type="evidence" value="ECO:0007669"/>
    <property type="project" value="InterPro"/>
</dbReference>
<dbReference type="GO" id="GO:0008901">
    <property type="term" value="F:ferredoxin hydrogenase activity"/>
    <property type="evidence" value="ECO:0007669"/>
    <property type="project" value="InterPro"/>
</dbReference>
<evidence type="ECO:0000256" key="2">
    <source>
        <dbReference type="PIRSR" id="PIRSR601501-1"/>
    </source>
</evidence>
<feature type="binding site" evidence="2">
    <location>
        <position position="453"/>
    </location>
    <ligand>
        <name>Ni(2+)</name>
        <dbReference type="ChEBI" id="CHEBI:49786"/>
    </ligand>
</feature>
<dbReference type="Gene3D" id="1.10.645.10">
    <property type="entry name" value="Cytochrome-c3 Hydrogenase, chain B"/>
    <property type="match status" value="1"/>
</dbReference>
<feature type="binding site" evidence="2">
    <location>
        <position position="407"/>
    </location>
    <ligand>
        <name>Mg(2+)</name>
        <dbReference type="ChEBI" id="CHEBI:18420"/>
    </ligand>
</feature>
<sequence length="485" mass="54763">MVDQVERKSEERRRKLRKLLVTLIEGHAYVVFKTGEDGRVEDVLFEGVDTRMFETMWIGMSIDELPRVTPMICGVCSATHHVASVKALDGVRKAEAPEDAWRIRYMINYGIHLNNQVLHPLVFGLPDFLPPDEEGKRSVMALSKRYPEAVRAGVMLAELGHRVVAVYGGRDIHPINAIAGGVARKPPSAEIDRLKSLFAKHRGDLEVFVKTAIKIMEDAKHKIGEYKPGFNYMLALAGENREYDIVNGRVRLLDARTGSVVAEFGDRTTEYLDYLYEYSVPYSYIRMVTTKWKARSPREGTIHTSALARANLVKSYGVEWADELRDRLFEEWGRPVTLPLLATYLRVVETVALYEIIERELEKPLGDKIYREPERDTGEGVGIIEAPRGTLIHHYRGEEGRTAFVNIITPTAINAAAIEADLRDYFVGEKLDEMRDRDVYASAVAIARSYDPCMACATHTAHGSPPLRIVVADENWKPLRVIKPG</sequence>
<feature type="binding site" evidence="2">
    <location>
        <position position="76"/>
    </location>
    <ligand>
        <name>Ni(2+)</name>
        <dbReference type="ChEBI" id="CHEBI:49786"/>
    </ligand>
</feature>
<dbReference type="OrthoDB" id="42371at2157"/>
<comment type="cofactor">
    <cofactor evidence="2">
        <name>Fe cation</name>
        <dbReference type="ChEBI" id="CHEBI:24875"/>
    </cofactor>
</comment>
<dbReference type="InterPro" id="IPR001501">
    <property type="entry name" value="Ni-dep_hyd_lsu"/>
</dbReference>
<evidence type="ECO:0000256" key="1">
    <source>
        <dbReference type="ARBA" id="ARBA00023002"/>
    </source>
</evidence>
<reference evidence="3 4" key="1">
    <citation type="submission" date="2015-11" db="EMBL/GenBank/DDBJ databases">
        <title>Genome sequence of Pyrodictium occultum PL-19, a marine hyperthermophilic archaeon isolated from Volcano, Italy.</title>
        <authorList>
            <person name="Utturkar S."/>
            <person name="Huber H."/>
            <person name="Leptihn S."/>
            <person name="Brown S."/>
            <person name="Stetter K.O."/>
            <person name="Podar M."/>
        </authorList>
    </citation>
    <scope>NUCLEOTIDE SEQUENCE [LARGE SCALE GENOMIC DNA]</scope>
    <source>
        <strain evidence="3 4">PL-19</strain>
    </source>
</reference>
<comment type="caution">
    <text evidence="3">The sequence shown here is derived from an EMBL/GenBank/DDBJ whole genome shotgun (WGS) entry which is preliminary data.</text>
</comment>
<dbReference type="EMBL" id="LNTB01000001">
    <property type="protein sequence ID" value="KSW12196.1"/>
    <property type="molecule type" value="Genomic_DNA"/>
</dbReference>
<dbReference type="STRING" id="2309.CF15_05395"/>
<gene>
    <name evidence="3" type="ORF">CF15_05395</name>
</gene>
<feature type="binding site" evidence="2">
    <location>
        <position position="459"/>
    </location>
    <ligand>
        <name>Mg(2+)</name>
        <dbReference type="ChEBI" id="CHEBI:18420"/>
    </ligand>
</feature>
<evidence type="ECO:0000313" key="4">
    <source>
        <dbReference type="Proteomes" id="UP000053352"/>
    </source>
</evidence>
<dbReference type="PANTHER" id="PTHR43600">
    <property type="entry name" value="COENZYME F420 HYDROGENASE, SUBUNIT ALPHA"/>
    <property type="match status" value="1"/>
</dbReference>
<dbReference type="PANTHER" id="PTHR43600:SF4">
    <property type="entry name" value="CYTOSOLIC NIFE-HYDROGENASE, ALPHA SUBUNIT"/>
    <property type="match status" value="1"/>
</dbReference>
<dbReference type="AlphaFoldDB" id="A0A0V8RVY3"/>
<keyword evidence="4" id="KW-1185">Reference proteome</keyword>
<keyword evidence="1" id="KW-0560">Oxidoreductase</keyword>
<dbReference type="Proteomes" id="UP000053352">
    <property type="component" value="Unassembled WGS sequence"/>
</dbReference>
<feature type="binding site" evidence="2">
    <location>
        <position position="54"/>
    </location>
    <ligand>
        <name>Mg(2+)</name>
        <dbReference type="ChEBI" id="CHEBI:18420"/>
    </ligand>
</feature>
<dbReference type="PROSITE" id="PS00508">
    <property type="entry name" value="NI_HGENASE_L_2"/>
    <property type="match status" value="1"/>
</dbReference>
<feature type="binding site" evidence="2">
    <location>
        <position position="73"/>
    </location>
    <ligand>
        <name>Ni(2+)</name>
        <dbReference type="ChEBI" id="CHEBI:49786"/>
    </ligand>
</feature>
<proteinExistence type="predicted"/>
<keyword evidence="2" id="KW-0460">Magnesium</keyword>
<dbReference type="Pfam" id="PF00374">
    <property type="entry name" value="NiFeSe_Hases"/>
    <property type="match status" value="2"/>
</dbReference>